<keyword evidence="10" id="KW-0411">Iron-sulfur</keyword>
<dbReference type="PANTHER" id="PTHR32439:SF0">
    <property type="entry name" value="FERREDOXIN--NITRITE REDUCTASE, CHLOROPLASTIC"/>
    <property type="match status" value="1"/>
</dbReference>
<evidence type="ECO:0000256" key="3">
    <source>
        <dbReference type="ARBA" id="ARBA00005096"/>
    </source>
</evidence>
<dbReference type="SUPFAM" id="SSF56014">
    <property type="entry name" value="Nitrite and sulphite reductase 4Fe-4S domain-like"/>
    <property type="match status" value="2"/>
</dbReference>
<comment type="cofactor">
    <cofactor evidence="2">
        <name>[4Fe-4S] cluster</name>
        <dbReference type="ChEBI" id="CHEBI:49883"/>
    </cofactor>
</comment>
<dbReference type="Gene3D" id="3.90.480.20">
    <property type="match status" value="2"/>
</dbReference>
<sequence>MSSLSVKFLAPSLPNSSNRFKSVRLQATPPQTVAAPASGAAGVDAERLEPRVEEKDGYFVLKEKFRQGTNPQEKVKIEKEPMKLFMENGIEELAKMSLEEIEKSKLSKDDIDVRLNGLVSSTGGSISVNGRFMMRLKLPNGVTTSAQTRYLASVIRKYGKDGCADVTTRQNWQIRGVVLPDVPEILKGLDEVGLTSLQSGMDNVRNPVGNPLAGIDPHEIVDTRPYNNLLSQYITANSRGNPAFTNFNKERTLRVQSLVGGFFSTKRCAEAIPLDAWVPGDDILPVCKAILEAFRDLGARGNRQKARMMWLIELKTWSRASGRGETISEFILRSKKGYSFVGIHIPVGRVQADDMDELARLADTYGSGELRLTVEQNIIIPNIENSKVEALLQEPLLKDRFSHEPPILMKGLVACTGNQFCGQAIIETKARALKVTEEVQRIVSVTKPVRMHWTGCPNSCGQVQVADIGFMGCMTRDKDGKVVEGADVYLGGRIGSDSHLGDIYKKAVPCDELVPLVVELLVEKFGAVPREREESED</sequence>
<gene>
    <name evidence="17" type="ORF">Sango_0906100</name>
</gene>
<evidence type="ECO:0000256" key="5">
    <source>
        <dbReference type="ARBA" id="ARBA00022485"/>
    </source>
</evidence>
<dbReference type="Gene3D" id="3.30.413.10">
    <property type="entry name" value="Sulfite Reductase Hemoprotein, domain 1"/>
    <property type="match status" value="2"/>
</dbReference>
<dbReference type="AlphaFoldDB" id="A0AAE1WYL9"/>
<dbReference type="InterPro" id="IPR045854">
    <property type="entry name" value="NO2/SO3_Rdtase_4Fe4S_sf"/>
</dbReference>
<comment type="caution">
    <text evidence="17">The sequence shown here is derived from an EMBL/GenBank/DDBJ whole genome shotgun (WGS) entry which is preliminary data.</text>
</comment>
<dbReference type="InterPro" id="IPR006067">
    <property type="entry name" value="NO2/SO3_Rdtase_4Fe4S_dom"/>
</dbReference>
<evidence type="ECO:0000256" key="13">
    <source>
        <dbReference type="ARBA" id="ARBA00040459"/>
    </source>
</evidence>
<evidence type="ECO:0000256" key="12">
    <source>
        <dbReference type="ARBA" id="ARBA00038893"/>
    </source>
</evidence>
<keyword evidence="7" id="KW-0479">Metal-binding</keyword>
<evidence type="ECO:0000256" key="10">
    <source>
        <dbReference type="ARBA" id="ARBA00023014"/>
    </source>
</evidence>
<evidence type="ECO:0000256" key="4">
    <source>
        <dbReference type="ARBA" id="ARBA00010429"/>
    </source>
</evidence>
<comment type="catalytic activity">
    <reaction evidence="14">
        <text>6 oxidized [2Fe-2S]-[ferredoxin] + NH4(+) + 2 H2O = nitrite + 6 reduced [2Fe-2S]-[ferredoxin] + 8 H(+)</text>
        <dbReference type="Rhea" id="RHEA:18041"/>
        <dbReference type="Rhea" id="RHEA-COMP:10000"/>
        <dbReference type="Rhea" id="RHEA-COMP:10001"/>
        <dbReference type="ChEBI" id="CHEBI:15377"/>
        <dbReference type="ChEBI" id="CHEBI:15378"/>
        <dbReference type="ChEBI" id="CHEBI:16301"/>
        <dbReference type="ChEBI" id="CHEBI:28938"/>
        <dbReference type="ChEBI" id="CHEBI:33737"/>
        <dbReference type="ChEBI" id="CHEBI:33738"/>
        <dbReference type="EC" id="1.7.7.1"/>
    </reaction>
</comment>
<dbReference type="EC" id="1.7.7.1" evidence="12"/>
<keyword evidence="8" id="KW-0560">Oxidoreductase</keyword>
<protein>
    <recommendedName>
        <fullName evidence="13">Ferredoxin--nitrite reductase, chloroplastic</fullName>
        <ecNumber evidence="12">1.7.7.1</ecNumber>
    </recommendedName>
</protein>
<dbReference type="InterPro" id="IPR051329">
    <property type="entry name" value="NIR_SIR_4Fe-4S"/>
</dbReference>
<dbReference type="GO" id="GO:0048307">
    <property type="term" value="F:ferredoxin-nitrite reductase activity"/>
    <property type="evidence" value="ECO:0007669"/>
    <property type="project" value="UniProtKB-EC"/>
</dbReference>
<accession>A0AAE1WYL9</accession>
<evidence type="ECO:0000259" key="16">
    <source>
        <dbReference type="Pfam" id="PF03460"/>
    </source>
</evidence>
<dbReference type="PRINTS" id="PR00397">
    <property type="entry name" value="SIROHAEM"/>
</dbReference>
<keyword evidence="6" id="KW-0349">Heme</keyword>
<dbReference type="GO" id="GO:0051539">
    <property type="term" value="F:4 iron, 4 sulfur cluster binding"/>
    <property type="evidence" value="ECO:0007669"/>
    <property type="project" value="UniProtKB-KW"/>
</dbReference>
<feature type="domain" description="Nitrite/sulphite reductase 4Fe-4S" evidence="15">
    <location>
        <begin position="252"/>
        <end position="313"/>
    </location>
</feature>
<dbReference type="Pfam" id="PF01077">
    <property type="entry name" value="NIR_SIR"/>
    <property type="match status" value="2"/>
</dbReference>
<feature type="domain" description="Nitrite/Sulfite reductase ferredoxin-like" evidence="16">
    <location>
        <begin position="333"/>
        <end position="395"/>
    </location>
</feature>
<proteinExistence type="inferred from homology"/>
<dbReference type="InterPro" id="IPR005117">
    <property type="entry name" value="NiRdtase/SiRdtase_haem-b_fer"/>
</dbReference>
<reference evidence="17" key="1">
    <citation type="submission" date="2020-06" db="EMBL/GenBank/DDBJ databases">
        <authorList>
            <person name="Li T."/>
            <person name="Hu X."/>
            <person name="Zhang T."/>
            <person name="Song X."/>
            <person name="Zhang H."/>
            <person name="Dai N."/>
            <person name="Sheng W."/>
            <person name="Hou X."/>
            <person name="Wei L."/>
        </authorList>
    </citation>
    <scope>NUCLEOTIDE SEQUENCE</scope>
    <source>
        <strain evidence="17">K16</strain>
        <tissue evidence="17">Leaf</tissue>
    </source>
</reference>
<feature type="domain" description="Nitrite/Sulfite reductase ferredoxin-like" evidence="16">
    <location>
        <begin position="130"/>
        <end position="192"/>
    </location>
</feature>
<comment type="pathway">
    <text evidence="3">Nitrogen metabolism; nitrate reduction (assimilation).</text>
</comment>
<evidence type="ECO:0000256" key="14">
    <source>
        <dbReference type="ARBA" id="ARBA00048538"/>
    </source>
</evidence>
<comment type="similarity">
    <text evidence="4">Belongs to the nitrite and sulfite reductase 4Fe-4S domain family.</text>
</comment>
<keyword evidence="11" id="KW-0534">Nitrate assimilation</keyword>
<evidence type="ECO:0000256" key="11">
    <source>
        <dbReference type="ARBA" id="ARBA00023063"/>
    </source>
</evidence>
<name>A0AAE1WYL9_9LAMI</name>
<evidence type="ECO:0000256" key="8">
    <source>
        <dbReference type="ARBA" id="ARBA00023002"/>
    </source>
</evidence>
<evidence type="ECO:0000256" key="1">
    <source>
        <dbReference type="ARBA" id="ARBA00001929"/>
    </source>
</evidence>
<keyword evidence="5" id="KW-0004">4Fe-4S</keyword>
<dbReference type="GO" id="GO:0020037">
    <property type="term" value="F:heme binding"/>
    <property type="evidence" value="ECO:0007669"/>
    <property type="project" value="InterPro"/>
</dbReference>
<dbReference type="SUPFAM" id="SSF55124">
    <property type="entry name" value="Nitrite/Sulfite reductase N-terminal domain-like"/>
    <property type="match status" value="2"/>
</dbReference>
<dbReference type="GO" id="GO:0046872">
    <property type="term" value="F:metal ion binding"/>
    <property type="evidence" value="ECO:0007669"/>
    <property type="project" value="UniProtKB-KW"/>
</dbReference>
<dbReference type="PANTHER" id="PTHR32439">
    <property type="entry name" value="FERREDOXIN--NITRITE REDUCTASE, CHLOROPLASTIC"/>
    <property type="match status" value="1"/>
</dbReference>
<dbReference type="GO" id="GO:0042128">
    <property type="term" value="P:nitrate assimilation"/>
    <property type="evidence" value="ECO:0007669"/>
    <property type="project" value="UniProtKB-KW"/>
</dbReference>
<keyword evidence="18" id="KW-1185">Reference proteome</keyword>
<organism evidence="17 18">
    <name type="scientific">Sesamum angolense</name>
    <dbReference type="NCBI Taxonomy" id="2727404"/>
    <lineage>
        <taxon>Eukaryota</taxon>
        <taxon>Viridiplantae</taxon>
        <taxon>Streptophyta</taxon>
        <taxon>Embryophyta</taxon>
        <taxon>Tracheophyta</taxon>
        <taxon>Spermatophyta</taxon>
        <taxon>Magnoliopsida</taxon>
        <taxon>eudicotyledons</taxon>
        <taxon>Gunneridae</taxon>
        <taxon>Pentapetalae</taxon>
        <taxon>asterids</taxon>
        <taxon>lamiids</taxon>
        <taxon>Lamiales</taxon>
        <taxon>Pedaliaceae</taxon>
        <taxon>Sesamum</taxon>
    </lineage>
</organism>
<evidence type="ECO:0000313" key="17">
    <source>
        <dbReference type="EMBL" id="KAK4401654.1"/>
    </source>
</evidence>
<evidence type="ECO:0000313" key="18">
    <source>
        <dbReference type="Proteomes" id="UP001289374"/>
    </source>
</evidence>
<dbReference type="PROSITE" id="PS00365">
    <property type="entry name" value="NIR_SIR"/>
    <property type="match status" value="1"/>
</dbReference>
<dbReference type="Pfam" id="PF03460">
    <property type="entry name" value="NIR_SIR_ferr"/>
    <property type="match status" value="2"/>
</dbReference>
<evidence type="ECO:0000256" key="6">
    <source>
        <dbReference type="ARBA" id="ARBA00022617"/>
    </source>
</evidence>
<evidence type="ECO:0000256" key="2">
    <source>
        <dbReference type="ARBA" id="ARBA00001966"/>
    </source>
</evidence>
<evidence type="ECO:0000259" key="15">
    <source>
        <dbReference type="Pfam" id="PF01077"/>
    </source>
</evidence>
<comment type="cofactor">
    <cofactor evidence="1">
        <name>siroheme</name>
        <dbReference type="ChEBI" id="CHEBI:60052"/>
    </cofactor>
</comment>
<reference evidence="17" key="2">
    <citation type="journal article" date="2024" name="Plant">
        <title>Genomic evolution and insights into agronomic trait innovations of Sesamum species.</title>
        <authorList>
            <person name="Miao H."/>
            <person name="Wang L."/>
            <person name="Qu L."/>
            <person name="Liu H."/>
            <person name="Sun Y."/>
            <person name="Le M."/>
            <person name="Wang Q."/>
            <person name="Wei S."/>
            <person name="Zheng Y."/>
            <person name="Lin W."/>
            <person name="Duan Y."/>
            <person name="Cao H."/>
            <person name="Xiong S."/>
            <person name="Wang X."/>
            <person name="Wei L."/>
            <person name="Li C."/>
            <person name="Ma Q."/>
            <person name="Ju M."/>
            <person name="Zhao R."/>
            <person name="Li G."/>
            <person name="Mu C."/>
            <person name="Tian Q."/>
            <person name="Mei H."/>
            <person name="Zhang T."/>
            <person name="Gao T."/>
            <person name="Zhang H."/>
        </authorList>
    </citation>
    <scope>NUCLEOTIDE SEQUENCE</scope>
    <source>
        <strain evidence="17">K16</strain>
    </source>
</reference>
<feature type="domain" description="Nitrite/sulphite reductase 4Fe-4S" evidence="15">
    <location>
        <begin position="412"/>
        <end position="520"/>
    </location>
</feature>
<dbReference type="InterPro" id="IPR006066">
    <property type="entry name" value="NO2/SO3_Rdtase_FeS/sirohaem_BS"/>
</dbReference>
<dbReference type="EMBL" id="JACGWL010000005">
    <property type="protein sequence ID" value="KAK4401654.1"/>
    <property type="molecule type" value="Genomic_DNA"/>
</dbReference>
<evidence type="ECO:0000256" key="7">
    <source>
        <dbReference type="ARBA" id="ARBA00022723"/>
    </source>
</evidence>
<dbReference type="InterPro" id="IPR036136">
    <property type="entry name" value="Nit/Sulf_reduc_fer-like_dom_sf"/>
</dbReference>
<dbReference type="Proteomes" id="UP001289374">
    <property type="component" value="Unassembled WGS sequence"/>
</dbReference>
<evidence type="ECO:0000256" key="9">
    <source>
        <dbReference type="ARBA" id="ARBA00023004"/>
    </source>
</evidence>
<keyword evidence="9" id="KW-0408">Iron</keyword>